<keyword evidence="1" id="KW-0732">Signal</keyword>
<evidence type="ECO:0008006" key="4">
    <source>
        <dbReference type="Google" id="ProtNLM"/>
    </source>
</evidence>
<evidence type="ECO:0000313" key="2">
    <source>
        <dbReference type="EMBL" id="WUV50603.1"/>
    </source>
</evidence>
<organism evidence="2 3">
    <name type="scientific">Nocardia vinacea</name>
    <dbReference type="NCBI Taxonomy" id="96468"/>
    <lineage>
        <taxon>Bacteria</taxon>
        <taxon>Bacillati</taxon>
        <taxon>Actinomycetota</taxon>
        <taxon>Actinomycetes</taxon>
        <taxon>Mycobacteriales</taxon>
        <taxon>Nocardiaceae</taxon>
        <taxon>Nocardia</taxon>
    </lineage>
</organism>
<dbReference type="PROSITE" id="PS51257">
    <property type="entry name" value="PROKAR_LIPOPROTEIN"/>
    <property type="match status" value="1"/>
</dbReference>
<name>A0ABZ1Z534_9NOCA</name>
<dbReference type="Proteomes" id="UP001432062">
    <property type="component" value="Chromosome"/>
</dbReference>
<gene>
    <name evidence="2" type="ORF">OG563_21850</name>
</gene>
<feature type="signal peptide" evidence="1">
    <location>
        <begin position="1"/>
        <end position="26"/>
    </location>
</feature>
<sequence length="170" mass="17752">MRLLARIVLALLAVGALVAVVTGCSALDNASKSDTAKAKVGDCINVTDSSSSATKSEPVDCSSPQAVYKVFQTADKKIECAAEYTTYTEDLVSGGQAYMCLAPNFKQGSCYADVGTNPYKYVDCSSSEATFKVVQRIDGQADELQCGADATSFVTVPDPKVTFCLGAAKG</sequence>
<accession>A0ABZ1Z534</accession>
<feature type="chain" id="PRO_5045781394" description="Pyridine nucleotide-disulfide oxidoreductase" evidence="1">
    <location>
        <begin position="27"/>
        <end position="170"/>
    </location>
</feature>
<protein>
    <recommendedName>
        <fullName evidence="4">Pyridine nucleotide-disulfide oxidoreductase</fullName>
    </recommendedName>
</protein>
<dbReference type="EMBL" id="CP109441">
    <property type="protein sequence ID" value="WUV50603.1"/>
    <property type="molecule type" value="Genomic_DNA"/>
</dbReference>
<proteinExistence type="predicted"/>
<keyword evidence="3" id="KW-1185">Reference proteome</keyword>
<evidence type="ECO:0000313" key="3">
    <source>
        <dbReference type="Proteomes" id="UP001432062"/>
    </source>
</evidence>
<evidence type="ECO:0000256" key="1">
    <source>
        <dbReference type="SAM" id="SignalP"/>
    </source>
</evidence>
<dbReference type="RefSeq" id="WP_327095274.1">
    <property type="nucleotide sequence ID" value="NZ_CP109149.1"/>
</dbReference>
<reference evidence="2" key="1">
    <citation type="submission" date="2022-10" db="EMBL/GenBank/DDBJ databases">
        <title>The complete genomes of actinobacterial strains from the NBC collection.</title>
        <authorList>
            <person name="Joergensen T.S."/>
            <person name="Alvarez Arevalo M."/>
            <person name="Sterndorff E.B."/>
            <person name="Faurdal D."/>
            <person name="Vuksanovic O."/>
            <person name="Mourched A.-S."/>
            <person name="Charusanti P."/>
            <person name="Shaw S."/>
            <person name="Blin K."/>
            <person name="Weber T."/>
        </authorList>
    </citation>
    <scope>NUCLEOTIDE SEQUENCE</scope>
    <source>
        <strain evidence="2">NBC_01482</strain>
    </source>
</reference>